<name>A0ABV4VA81_9BACL</name>
<feature type="domain" description="Helicase ATP-binding" evidence="1">
    <location>
        <begin position="31"/>
        <end position="201"/>
    </location>
</feature>
<accession>A0ABV4VA81</accession>
<proteinExistence type="predicted"/>
<protein>
    <submittedName>
        <fullName evidence="3">DEAD/DEAH box helicase</fullName>
        <ecNumber evidence="3">3.6.4.-</ecNumber>
    </submittedName>
</protein>
<dbReference type="InterPro" id="IPR027417">
    <property type="entry name" value="P-loop_NTPase"/>
</dbReference>
<keyword evidence="3" id="KW-0067">ATP-binding</keyword>
<reference evidence="3 4" key="1">
    <citation type="submission" date="2024-09" db="EMBL/GenBank/DDBJ databases">
        <authorList>
            <person name="Makale K.P.P."/>
            <person name="Makhzoum A."/>
            <person name="Rantong G."/>
            <person name="Rahube T.O."/>
        </authorList>
    </citation>
    <scope>NUCLEOTIDE SEQUENCE [LARGE SCALE GENOMIC DNA]</scope>
    <source>
        <strain evidence="3 4">KM_D13</strain>
    </source>
</reference>
<dbReference type="EMBL" id="JBHDLN010000023">
    <property type="protein sequence ID" value="MFB0846556.1"/>
    <property type="molecule type" value="Genomic_DNA"/>
</dbReference>
<evidence type="ECO:0000259" key="1">
    <source>
        <dbReference type="PROSITE" id="PS51192"/>
    </source>
</evidence>
<dbReference type="PANTHER" id="PTHR47396:SF1">
    <property type="entry name" value="ATP-DEPENDENT HELICASE IRC3-RELATED"/>
    <property type="match status" value="1"/>
</dbReference>
<keyword evidence="3" id="KW-0347">Helicase</keyword>
<gene>
    <name evidence="3" type="ORF">ACEU3E_30610</name>
</gene>
<dbReference type="Proteomes" id="UP001575622">
    <property type="component" value="Unassembled WGS sequence"/>
</dbReference>
<feature type="domain" description="Helicase C-terminal" evidence="2">
    <location>
        <begin position="272"/>
        <end position="425"/>
    </location>
</feature>
<dbReference type="Pfam" id="PF00271">
    <property type="entry name" value="Helicase_C"/>
    <property type="match status" value="1"/>
</dbReference>
<evidence type="ECO:0000313" key="4">
    <source>
        <dbReference type="Proteomes" id="UP001575622"/>
    </source>
</evidence>
<sequence length="615" mass="70951">MSYFIEIVPNIIENNKLRKPQIEAYIKIKEYFESNPKGEALVVLPTGTGKSGLISIAPYGVSQKRVLVITPGLVTKKSVVKTLHPLEDNFWLNQDIIFDPEDMPVVEEYDSDMLMSSLEKCNFVITNVHKLYLGSPNSLLNKVPNDFFDMVIIDEAHHSVATTWREALAYFAEAKKLHVTGTPYRGDHQELPGEEIHNTSLSEVMALKYVKWLRKVTINNDNLYFTIPGDSQKYNKDEVLIFKDKEWLEKSIALSKECSEDVIEESINQLKTIKDASPNVPHKILAVACSIAHARDVAHWYKEKGKTVTIVHSHMNPDELEKAFLAVEEHKCEVVVSVNMLMEGYDHKYLTVLALFRPYRSLNAFAQIIGRVLRAIPDEEISNFAVDNNAIVIFHEEIGLKTMWDIFAKEVEKSKKIPVKEYEISDREYTKREIVYATIDKDEYFLSDKESYLPDIDFNEMFESARRQIADDLEQKVQKLKEAGLSEEEIQVAKEALKKNSINSKKSEIDELLLSKRPEQLRKKSREFLYTNANEAVQVILEEKEVDPKGTDLYSKFKHIIHNLNSDCTNDGILVRYINTRLYHKYGPVKKREPEALLESQKYLNVIVEELRRMI</sequence>
<organism evidence="3 4">
    <name type="scientific">Paenibacillus oleatilyticus</name>
    <dbReference type="NCBI Taxonomy" id="2594886"/>
    <lineage>
        <taxon>Bacteria</taxon>
        <taxon>Bacillati</taxon>
        <taxon>Bacillota</taxon>
        <taxon>Bacilli</taxon>
        <taxon>Bacillales</taxon>
        <taxon>Paenibacillaceae</taxon>
        <taxon>Paenibacillus</taxon>
    </lineage>
</organism>
<evidence type="ECO:0000313" key="3">
    <source>
        <dbReference type="EMBL" id="MFB0846556.1"/>
    </source>
</evidence>
<dbReference type="InterPro" id="IPR001650">
    <property type="entry name" value="Helicase_C-like"/>
</dbReference>
<dbReference type="PANTHER" id="PTHR47396">
    <property type="entry name" value="TYPE I RESTRICTION ENZYME ECOKI R PROTEIN"/>
    <property type="match status" value="1"/>
</dbReference>
<dbReference type="Gene3D" id="3.40.50.300">
    <property type="entry name" value="P-loop containing nucleotide triphosphate hydrolases"/>
    <property type="match status" value="2"/>
</dbReference>
<dbReference type="InterPro" id="IPR014001">
    <property type="entry name" value="Helicase_ATP-bd"/>
</dbReference>
<evidence type="ECO:0000259" key="2">
    <source>
        <dbReference type="PROSITE" id="PS51194"/>
    </source>
</evidence>
<keyword evidence="4" id="KW-1185">Reference proteome</keyword>
<dbReference type="RefSeq" id="WP_373956506.1">
    <property type="nucleotide sequence ID" value="NZ_JBHDLN010000023.1"/>
</dbReference>
<keyword evidence="3" id="KW-0378">Hydrolase</keyword>
<dbReference type="EC" id="3.6.4.-" evidence="3"/>
<dbReference type="PROSITE" id="PS51192">
    <property type="entry name" value="HELICASE_ATP_BIND_1"/>
    <property type="match status" value="1"/>
</dbReference>
<dbReference type="GO" id="GO:0004386">
    <property type="term" value="F:helicase activity"/>
    <property type="evidence" value="ECO:0007669"/>
    <property type="project" value="UniProtKB-KW"/>
</dbReference>
<dbReference type="GO" id="GO:0016787">
    <property type="term" value="F:hydrolase activity"/>
    <property type="evidence" value="ECO:0007669"/>
    <property type="project" value="UniProtKB-KW"/>
</dbReference>
<dbReference type="PROSITE" id="PS51194">
    <property type="entry name" value="HELICASE_CTER"/>
    <property type="match status" value="1"/>
</dbReference>
<dbReference type="InterPro" id="IPR006935">
    <property type="entry name" value="Helicase/UvrB_N"/>
</dbReference>
<dbReference type="SUPFAM" id="SSF52540">
    <property type="entry name" value="P-loop containing nucleoside triphosphate hydrolases"/>
    <property type="match status" value="1"/>
</dbReference>
<keyword evidence="3" id="KW-0547">Nucleotide-binding</keyword>
<dbReference type="SMART" id="SM00490">
    <property type="entry name" value="HELICc"/>
    <property type="match status" value="1"/>
</dbReference>
<dbReference type="InterPro" id="IPR050742">
    <property type="entry name" value="Helicase_Restrict-Modif_Enz"/>
</dbReference>
<comment type="caution">
    <text evidence="3">The sequence shown here is derived from an EMBL/GenBank/DDBJ whole genome shotgun (WGS) entry which is preliminary data.</text>
</comment>
<dbReference type="Pfam" id="PF04851">
    <property type="entry name" value="ResIII"/>
    <property type="match status" value="1"/>
</dbReference>
<dbReference type="SMART" id="SM00487">
    <property type="entry name" value="DEXDc"/>
    <property type="match status" value="1"/>
</dbReference>